<proteinExistence type="inferred from homology"/>
<dbReference type="CDD" id="cd00009">
    <property type="entry name" value="AAA"/>
    <property type="match status" value="1"/>
</dbReference>
<accession>A0ABQ2L8E6</accession>
<evidence type="ECO:0000256" key="1">
    <source>
        <dbReference type="ARBA" id="ARBA00006583"/>
    </source>
</evidence>
<keyword evidence="6 8" id="KW-0446">Lipid-binding</keyword>
<keyword evidence="4 8" id="KW-0547">Nucleotide-binding</keyword>
<keyword evidence="2 8" id="KW-0963">Cytoplasm</keyword>
<dbReference type="Pfam" id="PF11638">
    <property type="entry name" value="DnaA_N"/>
    <property type="match status" value="1"/>
</dbReference>
<dbReference type="InterPro" id="IPR001957">
    <property type="entry name" value="Chromosome_initiator_DnaA"/>
</dbReference>
<comment type="caution">
    <text evidence="8">Lacks conserved residue(s) required for the propagation of feature annotation.</text>
</comment>
<dbReference type="Gene3D" id="3.30.300.180">
    <property type="match status" value="1"/>
</dbReference>
<dbReference type="CDD" id="cd06571">
    <property type="entry name" value="Bac_DnaA_C"/>
    <property type="match status" value="1"/>
</dbReference>
<dbReference type="SMART" id="SM00382">
    <property type="entry name" value="AAA"/>
    <property type="match status" value="1"/>
</dbReference>
<sequence length="500" mass="56337">MGVTIKQSQIKQAPSNIQADGGQHWRWVQTQLRQEYGQAQFDRWLRPLRLSNIHGGVAHLSVPTDFIRDWVERNYLTRIRSLMAAGPEQVADVQVEVSKRELCEDTDSDGALNVAESPAAHANATLGSAMPDYAQPGSTPSPLPAQARTMQGQGDGVEGMGGRLEPRYTFDSFVVGKSNAFAHAAARRVSEAQTIPFNPLFLHGGVGLGKTHLMNAIAWEYSTRYPGRRVLYISAEKFMYQFIASVRYRDTMSFKQQFRSVDLLMLDDFQFIANKDSTQEEFFHTFNALIESQKQLIISADRSPTDLEGFQERIVSRLGWGLVADIHPTDYELRLGILQSKAEAASAVDIPMDILDFLARKITSNVRELEGALNRVVAYAQLVGRAITVDVVREVLADLLRANDRKINIDEIQKAVADHYNLRVTEMLSERRARNIARPRQVAMYLAKQLTQRSLPEIGRKFSGRDHTTVIHAVKKIEDLRRSDSTLDEDITRLMRKLQG</sequence>
<dbReference type="Pfam" id="PF00308">
    <property type="entry name" value="Bac_DnaA"/>
    <property type="match status" value="1"/>
</dbReference>
<comment type="similarity">
    <text evidence="1 8 11">Belongs to the DnaA family.</text>
</comment>
<feature type="binding site" evidence="8">
    <location>
        <position position="211"/>
    </location>
    <ligand>
        <name>ATP</name>
        <dbReference type="ChEBI" id="CHEBI:30616"/>
    </ligand>
</feature>
<dbReference type="InterPro" id="IPR003593">
    <property type="entry name" value="AAA+_ATPase"/>
</dbReference>
<reference evidence="15" key="1">
    <citation type="journal article" date="2019" name="Int. J. Syst. Evol. Microbiol.">
        <title>The Global Catalogue of Microorganisms (GCM) 10K type strain sequencing project: providing services to taxonomists for standard genome sequencing and annotation.</title>
        <authorList>
            <consortium name="The Broad Institute Genomics Platform"/>
            <consortium name="The Broad Institute Genome Sequencing Center for Infectious Disease"/>
            <person name="Wu L."/>
            <person name="Ma J."/>
        </authorList>
    </citation>
    <scope>NUCLEOTIDE SEQUENCE [LARGE SCALE GENOMIC DNA]</scope>
    <source>
        <strain evidence="15">JCM 17843</strain>
    </source>
</reference>
<organism evidence="14 15">
    <name type="scientific">Iodidimonas muriae</name>
    <dbReference type="NCBI Taxonomy" id="261467"/>
    <lineage>
        <taxon>Bacteria</taxon>
        <taxon>Pseudomonadati</taxon>
        <taxon>Pseudomonadota</taxon>
        <taxon>Alphaproteobacteria</taxon>
        <taxon>Iodidimonadales</taxon>
        <taxon>Iodidimonadaceae</taxon>
        <taxon>Iodidimonas</taxon>
    </lineage>
</organism>
<keyword evidence="7 8" id="KW-0238">DNA-binding</keyword>
<evidence type="ECO:0000256" key="5">
    <source>
        <dbReference type="ARBA" id="ARBA00022840"/>
    </source>
</evidence>
<protein>
    <recommendedName>
        <fullName evidence="8 9">Chromosomal replication initiator protein DnaA</fullName>
    </recommendedName>
</protein>
<feature type="region of interest" description="Domain IV, binds dsDNA" evidence="8">
    <location>
        <begin position="381"/>
        <end position="500"/>
    </location>
</feature>
<dbReference type="InterPro" id="IPR038454">
    <property type="entry name" value="DnaA_N_sf"/>
</dbReference>
<dbReference type="SMART" id="SM00760">
    <property type="entry name" value="Bac_DnaA_C"/>
    <property type="match status" value="1"/>
</dbReference>
<dbReference type="InterPro" id="IPR020591">
    <property type="entry name" value="Chromosome_initiator_DnaA-like"/>
</dbReference>
<dbReference type="NCBIfam" id="TIGR00362">
    <property type="entry name" value="DnaA"/>
    <property type="match status" value="1"/>
</dbReference>
<dbReference type="InterPro" id="IPR010921">
    <property type="entry name" value="Trp_repressor/repl_initiator"/>
</dbReference>
<comment type="subcellular location">
    <subcellularLocation>
        <location evidence="8">Cytoplasm</location>
    </subcellularLocation>
</comment>
<dbReference type="InterPro" id="IPR013159">
    <property type="entry name" value="DnaA_C"/>
</dbReference>
<feature type="binding site" evidence="8">
    <location>
        <position position="207"/>
    </location>
    <ligand>
        <name>ATP</name>
        <dbReference type="ChEBI" id="CHEBI:30616"/>
    </ligand>
</feature>
<dbReference type="Gene3D" id="1.10.8.60">
    <property type="match status" value="1"/>
</dbReference>
<dbReference type="Gene3D" id="3.40.50.300">
    <property type="entry name" value="P-loop containing nucleotide triphosphate hydrolases"/>
    <property type="match status" value="1"/>
</dbReference>
<evidence type="ECO:0000256" key="10">
    <source>
        <dbReference type="RuleBase" id="RU000577"/>
    </source>
</evidence>
<evidence type="ECO:0000259" key="12">
    <source>
        <dbReference type="SMART" id="SM00382"/>
    </source>
</evidence>
<dbReference type="InterPro" id="IPR027417">
    <property type="entry name" value="P-loop_NTPase"/>
</dbReference>
<dbReference type="InterPro" id="IPR024633">
    <property type="entry name" value="DnaA_N_dom"/>
</dbReference>
<name>A0ABQ2L8E6_9PROT</name>
<evidence type="ECO:0000256" key="3">
    <source>
        <dbReference type="ARBA" id="ARBA00022705"/>
    </source>
</evidence>
<evidence type="ECO:0000313" key="14">
    <source>
        <dbReference type="EMBL" id="GGO06686.1"/>
    </source>
</evidence>
<dbReference type="PRINTS" id="PR00051">
    <property type="entry name" value="DNAA"/>
</dbReference>
<feature type="domain" description="AAA+ ATPase" evidence="12">
    <location>
        <begin position="196"/>
        <end position="358"/>
    </location>
</feature>
<evidence type="ECO:0000256" key="4">
    <source>
        <dbReference type="ARBA" id="ARBA00022741"/>
    </source>
</evidence>
<feature type="region of interest" description="Domain I, interacts with DnaA modulators" evidence="8">
    <location>
        <begin position="1"/>
        <end position="105"/>
    </location>
</feature>
<comment type="function">
    <text evidence="8 10">Plays an essential role in the initiation and regulation of chromosomal replication. ATP-DnaA binds to the origin of replication (oriC) to initiate formation of the DNA replication initiation complex once per cell cycle. Binds the DnaA box (a 9 base pair repeat at the origin) and separates the double-stranded (ds)DNA. Forms a right-handed helical filament on oriC DNA; dsDNA binds to the exterior of the filament while single-stranded (ss)DNA is stabiized in the filament's interior. The ATP-DnaA-oriC complex binds and stabilizes one strand of the AT-rich DNA unwinding element (DUE), permitting loading of DNA polymerase. After initiation quickly degrades to an ADP-DnaA complex that is not apt for DNA replication. Binds acidic phospholipids.</text>
</comment>
<gene>
    <name evidence="8 14" type="primary">dnaA</name>
    <name evidence="14" type="ORF">GCM10007972_05110</name>
</gene>
<dbReference type="EMBL" id="BMOV01000002">
    <property type="protein sequence ID" value="GGO06686.1"/>
    <property type="molecule type" value="Genomic_DNA"/>
</dbReference>
<dbReference type="InterPro" id="IPR018312">
    <property type="entry name" value="Chromosome_initiator_DnaA_CS"/>
</dbReference>
<dbReference type="SUPFAM" id="SSF52540">
    <property type="entry name" value="P-loop containing nucleoside triphosphate hydrolases"/>
    <property type="match status" value="1"/>
</dbReference>
<evidence type="ECO:0000256" key="8">
    <source>
        <dbReference type="HAMAP-Rule" id="MF_00377"/>
    </source>
</evidence>
<dbReference type="SUPFAM" id="SSF48295">
    <property type="entry name" value="TrpR-like"/>
    <property type="match status" value="1"/>
</dbReference>
<dbReference type="PROSITE" id="PS01008">
    <property type="entry name" value="DNAA"/>
    <property type="match status" value="1"/>
</dbReference>
<evidence type="ECO:0000256" key="11">
    <source>
        <dbReference type="RuleBase" id="RU004227"/>
    </source>
</evidence>
<feature type="binding site" evidence="8">
    <location>
        <position position="210"/>
    </location>
    <ligand>
        <name>ATP</name>
        <dbReference type="ChEBI" id="CHEBI:30616"/>
    </ligand>
</feature>
<comment type="domain">
    <text evidence="8">Domain I is involved in oligomerization and binding regulators, domain II is flexibile and of varying length in different bacteria, domain III forms the AAA+ region, while domain IV binds dsDNA.</text>
</comment>
<feature type="domain" description="Chromosomal replication initiator DnaA C-terminal" evidence="13">
    <location>
        <begin position="408"/>
        <end position="477"/>
    </location>
</feature>
<evidence type="ECO:0000256" key="7">
    <source>
        <dbReference type="ARBA" id="ARBA00023125"/>
    </source>
</evidence>
<evidence type="ECO:0000256" key="9">
    <source>
        <dbReference type="NCBIfam" id="TIGR00362"/>
    </source>
</evidence>
<feature type="binding site" evidence="8">
    <location>
        <position position="209"/>
    </location>
    <ligand>
        <name>ATP</name>
        <dbReference type="ChEBI" id="CHEBI:30616"/>
    </ligand>
</feature>
<evidence type="ECO:0000259" key="13">
    <source>
        <dbReference type="SMART" id="SM00760"/>
    </source>
</evidence>
<evidence type="ECO:0000313" key="15">
    <source>
        <dbReference type="Proteomes" id="UP000602381"/>
    </source>
</evidence>
<comment type="caution">
    <text evidence="14">The sequence shown here is derived from an EMBL/GenBank/DDBJ whole genome shotgun (WGS) entry which is preliminary data.</text>
</comment>
<comment type="subunit">
    <text evidence="8">Oligomerizes as a right-handed, spiral filament on DNA at oriC.</text>
</comment>
<dbReference type="Proteomes" id="UP000602381">
    <property type="component" value="Unassembled WGS sequence"/>
</dbReference>
<keyword evidence="15" id="KW-1185">Reference proteome</keyword>
<keyword evidence="5 8" id="KW-0067">ATP-binding</keyword>
<dbReference type="InterPro" id="IPR013317">
    <property type="entry name" value="DnaA_dom"/>
</dbReference>
<evidence type="ECO:0000256" key="2">
    <source>
        <dbReference type="ARBA" id="ARBA00022490"/>
    </source>
</evidence>
<dbReference type="PANTHER" id="PTHR30050">
    <property type="entry name" value="CHROMOSOMAL REPLICATION INITIATOR PROTEIN DNAA"/>
    <property type="match status" value="1"/>
</dbReference>
<dbReference type="Gene3D" id="1.10.1750.10">
    <property type="match status" value="1"/>
</dbReference>
<evidence type="ECO:0000256" key="6">
    <source>
        <dbReference type="ARBA" id="ARBA00023121"/>
    </source>
</evidence>
<dbReference type="PANTHER" id="PTHR30050:SF2">
    <property type="entry name" value="CHROMOSOMAL REPLICATION INITIATOR PROTEIN DNAA"/>
    <property type="match status" value="1"/>
</dbReference>
<dbReference type="Pfam" id="PF08299">
    <property type="entry name" value="Bac_DnaA_C"/>
    <property type="match status" value="1"/>
</dbReference>
<dbReference type="HAMAP" id="MF_00377">
    <property type="entry name" value="DnaA_bact"/>
    <property type="match status" value="1"/>
</dbReference>
<keyword evidence="3 8" id="KW-0235">DNA replication</keyword>